<keyword evidence="1" id="KW-1133">Transmembrane helix</keyword>
<keyword evidence="3" id="KW-1185">Reference proteome</keyword>
<accession>A0A7W6EVA1</accession>
<sequence length="92" mass="9723">MSGNLNRLRKGERWPAAELGLRGLGLAVLYACWRVAGCARRLAVVPQGHQPPVSEYAVCLVAVVLLAAGIALTIEGPGLFRHVPIPGRSGNL</sequence>
<keyword evidence="1" id="KW-0472">Membrane</keyword>
<dbReference type="RefSeq" id="WP_183611777.1">
    <property type="nucleotide sequence ID" value="NZ_JACICY010000001.1"/>
</dbReference>
<gene>
    <name evidence="2" type="ORF">GGQ88_000789</name>
</gene>
<dbReference type="Proteomes" id="UP000562395">
    <property type="component" value="Unassembled WGS sequence"/>
</dbReference>
<proteinExistence type="predicted"/>
<evidence type="ECO:0000256" key="1">
    <source>
        <dbReference type="SAM" id="Phobius"/>
    </source>
</evidence>
<name>A0A7W6EVA1_9SPHN</name>
<dbReference type="EMBL" id="JACICY010000001">
    <property type="protein sequence ID" value="MBB3859549.1"/>
    <property type="molecule type" value="Genomic_DNA"/>
</dbReference>
<keyword evidence="1" id="KW-0812">Transmembrane</keyword>
<evidence type="ECO:0000313" key="3">
    <source>
        <dbReference type="Proteomes" id="UP000562395"/>
    </source>
</evidence>
<dbReference type="AlphaFoldDB" id="A0A7W6EVA1"/>
<protein>
    <submittedName>
        <fullName evidence="2">Uncharacterized protein</fullName>
    </submittedName>
</protein>
<evidence type="ECO:0000313" key="2">
    <source>
        <dbReference type="EMBL" id="MBB3859549.1"/>
    </source>
</evidence>
<comment type="caution">
    <text evidence="2">The sequence shown here is derived from an EMBL/GenBank/DDBJ whole genome shotgun (WGS) entry which is preliminary data.</text>
</comment>
<feature type="transmembrane region" description="Helical" evidence="1">
    <location>
        <begin position="55"/>
        <end position="74"/>
    </location>
</feature>
<reference evidence="2 3" key="1">
    <citation type="submission" date="2020-08" db="EMBL/GenBank/DDBJ databases">
        <title>Genomic Encyclopedia of Type Strains, Phase IV (KMG-IV): sequencing the most valuable type-strain genomes for metagenomic binning, comparative biology and taxonomic classification.</title>
        <authorList>
            <person name="Goeker M."/>
        </authorList>
    </citation>
    <scope>NUCLEOTIDE SEQUENCE [LARGE SCALE GENOMIC DNA]</scope>
    <source>
        <strain evidence="2 3">DSM 14552</strain>
    </source>
</reference>
<organism evidence="2 3">
    <name type="scientific">Novosphingobium hassiacum</name>
    <dbReference type="NCBI Taxonomy" id="173676"/>
    <lineage>
        <taxon>Bacteria</taxon>
        <taxon>Pseudomonadati</taxon>
        <taxon>Pseudomonadota</taxon>
        <taxon>Alphaproteobacteria</taxon>
        <taxon>Sphingomonadales</taxon>
        <taxon>Sphingomonadaceae</taxon>
        <taxon>Novosphingobium</taxon>
    </lineage>
</organism>